<keyword evidence="1" id="KW-0175">Coiled coil</keyword>
<proteinExistence type="predicted"/>
<protein>
    <submittedName>
        <fullName evidence="3">Uncharacterized protein LOC108661862 isoform X1</fullName>
    </submittedName>
</protein>
<dbReference type="Proteomes" id="UP000694886">
    <property type="component" value="Chromosome 5"/>
</dbReference>
<evidence type="ECO:0000256" key="1">
    <source>
        <dbReference type="SAM" id="Coils"/>
    </source>
</evidence>
<dbReference type="KEGG" id="tcc:108661862"/>
<reference evidence="2" key="1">
    <citation type="journal article" date="1997" name="Nucleic Acids Res.">
        <title>tRNAscan-SE: a program for improved detection of transfer RNA genes in genomic sequence.</title>
        <authorList>
            <person name="Lowe T.M."/>
            <person name="Eddy S.R."/>
        </authorList>
    </citation>
    <scope>NUCLEOTIDE SEQUENCE [LARGE SCALE GENOMIC DNA]</scope>
    <source>
        <strain evidence="2">r\B97-61/B2</strain>
    </source>
</reference>
<dbReference type="RefSeq" id="XP_017976141.1">
    <property type="nucleotide sequence ID" value="XM_018120652.1"/>
</dbReference>
<reference evidence="3" key="2">
    <citation type="submission" date="2025-08" db="UniProtKB">
        <authorList>
            <consortium name="RefSeq"/>
        </authorList>
    </citation>
    <scope>IDENTIFICATION</scope>
</reference>
<evidence type="ECO:0000313" key="3">
    <source>
        <dbReference type="RefSeq" id="XP_017976141.1"/>
    </source>
</evidence>
<accession>A0AB32WDL7</accession>
<evidence type="ECO:0000313" key="2">
    <source>
        <dbReference type="Proteomes" id="UP000694886"/>
    </source>
</evidence>
<dbReference type="AlphaFoldDB" id="A0AB32WDL7"/>
<organism evidence="2 3">
    <name type="scientific">Theobroma cacao</name>
    <name type="common">Cacao</name>
    <name type="synonym">Cocoa</name>
    <dbReference type="NCBI Taxonomy" id="3641"/>
    <lineage>
        <taxon>Eukaryota</taxon>
        <taxon>Viridiplantae</taxon>
        <taxon>Streptophyta</taxon>
        <taxon>Embryophyta</taxon>
        <taxon>Tracheophyta</taxon>
        <taxon>Spermatophyta</taxon>
        <taxon>Magnoliopsida</taxon>
        <taxon>eudicotyledons</taxon>
        <taxon>Gunneridae</taxon>
        <taxon>Pentapetalae</taxon>
        <taxon>rosids</taxon>
        <taxon>malvids</taxon>
        <taxon>Malvales</taxon>
        <taxon>Malvaceae</taxon>
        <taxon>Byttnerioideae</taxon>
        <taxon>Theobroma</taxon>
    </lineage>
</organism>
<dbReference type="Gramene" id="Tc05v2_t018680.1">
    <property type="protein sequence ID" value="Tc05v2_p018680.1"/>
    <property type="gene ID" value="Tc05v2_g018680"/>
</dbReference>
<name>A0AB32WDL7_THECC</name>
<gene>
    <name evidence="3" type="primary">LOC108661862</name>
</gene>
<feature type="coiled-coil region" evidence="1">
    <location>
        <begin position="3"/>
        <end position="46"/>
    </location>
</feature>
<dbReference type="GeneID" id="108661862"/>
<sequence>MDRTRRKRKIKQIEREIKQMEKKHAKDILEMELEGVEDELEENEEVLHSPARLGWRSSSSDDNDFKGLLSIIQTEDVEQRKQGFGKLIQKFSDMVEISRIDFDDILKSLMISLDSEGLMVLQRILMLASQPQLTEAQVSQLMPKLDLILMEGKINETDQMLDCLSIIVHSNFNLLGHYKLLVPKSVAYCWREMQLYDDMVEWLEKIIKKDHCDADDKRTLSVLKHQSSLLFHLVILGIFENCSAMDQVILDELKNLNREEFAKEWQKLEVAGYKALKYSRVQTKHQ</sequence>